<organism evidence="2 3">
    <name type="scientific">Olea europaea subsp. europaea</name>
    <dbReference type="NCBI Taxonomy" id="158383"/>
    <lineage>
        <taxon>Eukaryota</taxon>
        <taxon>Viridiplantae</taxon>
        <taxon>Streptophyta</taxon>
        <taxon>Embryophyta</taxon>
        <taxon>Tracheophyta</taxon>
        <taxon>Spermatophyta</taxon>
        <taxon>Magnoliopsida</taxon>
        <taxon>eudicotyledons</taxon>
        <taxon>Gunneridae</taxon>
        <taxon>Pentapetalae</taxon>
        <taxon>asterids</taxon>
        <taxon>lamiids</taxon>
        <taxon>Lamiales</taxon>
        <taxon>Oleaceae</taxon>
        <taxon>Oleeae</taxon>
        <taxon>Olea</taxon>
    </lineage>
</organism>
<reference evidence="2 3" key="1">
    <citation type="submission" date="2019-12" db="EMBL/GenBank/DDBJ databases">
        <authorList>
            <person name="Alioto T."/>
            <person name="Alioto T."/>
            <person name="Gomez Garrido J."/>
        </authorList>
    </citation>
    <scope>NUCLEOTIDE SEQUENCE [LARGE SCALE GENOMIC DNA]</scope>
</reference>
<feature type="compositionally biased region" description="Polar residues" evidence="1">
    <location>
        <begin position="41"/>
        <end position="52"/>
    </location>
</feature>
<accession>A0A8S0QT21</accession>
<dbReference type="GO" id="GO:0003723">
    <property type="term" value="F:RNA binding"/>
    <property type="evidence" value="ECO:0007669"/>
    <property type="project" value="InterPro"/>
</dbReference>
<sequence length="402" mass="45017">MNAVAIIFSRLRESQHRDRGHFHNRLHSPERLFRPDDNFISINSTSRQSSAERPSYMSRIPAGSRSNNYSSHPSGYLTESVPESVVGNAQAFSSENLVFRILCPVAKVDSVVGESNGFMELLKEEIVVAVEVAGQVAGANEHIIIISSEEGPDDELFPAQETLLHIQTHIVDLVPEKENIITTRLLLQSDEIGCLGLTDGSFPELRKITGANIHILPREEHPAFVSKTDGILQIVGEIKAAREALVKVTSRLRSYIFREFLELDAPTPVSAPNPTEVEHKETSSNSITQTQEIHPWNSPTKSTHHSTPTVETEQQDLRPLGNERVKQDGSERREDIPNILNRISVPLVTRRTLEIVITPNVAFKLVTKSRNKLTLISEPMKMALRCHQACMTLLKKQRDFPQ</sequence>
<comment type="caution">
    <text evidence="2">The sequence shown here is derived from an EMBL/GenBank/DDBJ whole genome shotgun (WGS) entry which is preliminary data.</text>
</comment>
<evidence type="ECO:0000313" key="2">
    <source>
        <dbReference type="EMBL" id="CAA2968988.1"/>
    </source>
</evidence>
<feature type="compositionally biased region" description="Polar residues" evidence="1">
    <location>
        <begin position="64"/>
        <end position="73"/>
    </location>
</feature>
<feature type="region of interest" description="Disordered" evidence="1">
    <location>
        <begin position="41"/>
        <end position="74"/>
    </location>
</feature>
<feature type="region of interest" description="Disordered" evidence="1">
    <location>
        <begin position="267"/>
        <end position="333"/>
    </location>
</feature>
<feature type="compositionally biased region" description="Low complexity" evidence="1">
    <location>
        <begin position="298"/>
        <end position="309"/>
    </location>
</feature>
<dbReference type="Gene3D" id="3.30.310.210">
    <property type="match status" value="1"/>
</dbReference>
<proteinExistence type="predicted"/>
<feature type="compositionally biased region" description="Polar residues" evidence="1">
    <location>
        <begin position="283"/>
        <end position="292"/>
    </location>
</feature>
<dbReference type="SUPFAM" id="SSF54791">
    <property type="entry name" value="Eukaryotic type KH-domain (KH-domain type I)"/>
    <property type="match status" value="1"/>
</dbReference>
<dbReference type="Gramene" id="OE9A078922T1">
    <property type="protein sequence ID" value="OE9A078922C1"/>
    <property type="gene ID" value="OE9A078922"/>
</dbReference>
<evidence type="ECO:0000256" key="1">
    <source>
        <dbReference type="SAM" id="MobiDB-lite"/>
    </source>
</evidence>
<dbReference type="PANTHER" id="PTHR10288">
    <property type="entry name" value="KH DOMAIN CONTAINING RNA BINDING PROTEIN"/>
    <property type="match status" value="1"/>
</dbReference>
<keyword evidence="3" id="KW-1185">Reference proteome</keyword>
<dbReference type="OrthoDB" id="442947at2759"/>
<dbReference type="Proteomes" id="UP000594638">
    <property type="component" value="Unassembled WGS sequence"/>
</dbReference>
<name>A0A8S0QT21_OLEEU</name>
<feature type="compositionally biased region" description="Basic and acidic residues" evidence="1">
    <location>
        <begin position="321"/>
        <end position="333"/>
    </location>
</feature>
<dbReference type="EMBL" id="CACTIH010001928">
    <property type="protein sequence ID" value="CAA2968988.1"/>
    <property type="molecule type" value="Genomic_DNA"/>
</dbReference>
<gene>
    <name evidence="2" type="ORF">OLEA9_A078922</name>
</gene>
<dbReference type="InterPro" id="IPR036612">
    <property type="entry name" value="KH_dom_type_1_sf"/>
</dbReference>
<protein>
    <submittedName>
        <fullName evidence="2">RNA-binding KH domain-containing RCF3</fullName>
    </submittedName>
</protein>
<evidence type="ECO:0000313" key="3">
    <source>
        <dbReference type="Proteomes" id="UP000594638"/>
    </source>
</evidence>
<dbReference type="AlphaFoldDB" id="A0A8S0QT21"/>